<comment type="caution">
    <text evidence="2">The sequence shown here is derived from an EMBL/GenBank/DDBJ whole genome shotgun (WGS) entry which is preliminary data.</text>
</comment>
<feature type="compositionally biased region" description="Polar residues" evidence="1">
    <location>
        <begin position="28"/>
        <end position="49"/>
    </location>
</feature>
<dbReference type="Proteomes" id="UP000789739">
    <property type="component" value="Unassembled WGS sequence"/>
</dbReference>
<accession>A0A9N9B6S8</accession>
<dbReference type="EMBL" id="CAJVPI010000629">
    <property type="protein sequence ID" value="CAG8557378.1"/>
    <property type="molecule type" value="Genomic_DNA"/>
</dbReference>
<evidence type="ECO:0000313" key="2">
    <source>
        <dbReference type="EMBL" id="CAG8557378.1"/>
    </source>
</evidence>
<proteinExistence type="predicted"/>
<dbReference type="AlphaFoldDB" id="A0A9N9B6S8"/>
<name>A0A9N9B6S8_9GLOM</name>
<gene>
    <name evidence="2" type="ORF">PBRASI_LOCUS5409</name>
</gene>
<organism evidence="2 3">
    <name type="scientific">Paraglomus brasilianum</name>
    <dbReference type="NCBI Taxonomy" id="144538"/>
    <lineage>
        <taxon>Eukaryota</taxon>
        <taxon>Fungi</taxon>
        <taxon>Fungi incertae sedis</taxon>
        <taxon>Mucoromycota</taxon>
        <taxon>Glomeromycotina</taxon>
        <taxon>Glomeromycetes</taxon>
        <taxon>Paraglomerales</taxon>
        <taxon>Paraglomeraceae</taxon>
        <taxon>Paraglomus</taxon>
    </lineage>
</organism>
<evidence type="ECO:0000313" key="3">
    <source>
        <dbReference type="Proteomes" id="UP000789739"/>
    </source>
</evidence>
<keyword evidence="3" id="KW-1185">Reference proteome</keyword>
<protein>
    <submittedName>
        <fullName evidence="2">8684_t:CDS:1</fullName>
    </submittedName>
</protein>
<sequence>MSVNDLSTIQTPTTLRFYGISRHWPMSESFSPTTSRNISTRAPKPTSTKRALGVRRYSKQETVWGPQIFAWGLANRSSERQSSWSTTILHKNVVINFTLDDVEQQFAKTLPTK</sequence>
<reference evidence="2" key="1">
    <citation type="submission" date="2021-06" db="EMBL/GenBank/DDBJ databases">
        <authorList>
            <person name="Kallberg Y."/>
            <person name="Tangrot J."/>
            <person name="Rosling A."/>
        </authorList>
    </citation>
    <scope>NUCLEOTIDE SEQUENCE</scope>
    <source>
        <strain evidence="2">BR232B</strain>
    </source>
</reference>
<evidence type="ECO:0000256" key="1">
    <source>
        <dbReference type="SAM" id="MobiDB-lite"/>
    </source>
</evidence>
<feature type="region of interest" description="Disordered" evidence="1">
    <location>
        <begin position="28"/>
        <end position="52"/>
    </location>
</feature>